<dbReference type="AlphaFoldDB" id="A0A955HYE4"/>
<organism evidence="1 2">
    <name type="scientific">Candidatus Dojkabacteria bacterium</name>
    <dbReference type="NCBI Taxonomy" id="2099670"/>
    <lineage>
        <taxon>Bacteria</taxon>
        <taxon>Candidatus Dojkabacteria</taxon>
    </lineage>
</organism>
<dbReference type="EMBL" id="JAGQLM010000038">
    <property type="protein sequence ID" value="MCA9374874.1"/>
    <property type="molecule type" value="Genomic_DNA"/>
</dbReference>
<name>A0A955HYE4_9BACT</name>
<reference evidence="1" key="1">
    <citation type="submission" date="2020-04" db="EMBL/GenBank/DDBJ databases">
        <authorList>
            <person name="Zhang T."/>
        </authorList>
    </citation>
    <scope>NUCLEOTIDE SEQUENCE</scope>
    <source>
        <strain evidence="1">HKST-UBA16</strain>
    </source>
</reference>
<reference evidence="1" key="2">
    <citation type="journal article" date="2021" name="Microbiome">
        <title>Successional dynamics and alternative stable states in a saline activated sludge microbial community over 9 years.</title>
        <authorList>
            <person name="Wang Y."/>
            <person name="Ye J."/>
            <person name="Ju F."/>
            <person name="Liu L."/>
            <person name="Boyd J.A."/>
            <person name="Deng Y."/>
            <person name="Parks D.H."/>
            <person name="Jiang X."/>
            <person name="Yin X."/>
            <person name="Woodcroft B.J."/>
            <person name="Tyson G.W."/>
            <person name="Hugenholtz P."/>
            <person name="Polz M.F."/>
            <person name="Zhang T."/>
        </authorList>
    </citation>
    <scope>NUCLEOTIDE SEQUENCE</scope>
    <source>
        <strain evidence="1">HKST-UBA16</strain>
    </source>
</reference>
<gene>
    <name evidence="1" type="ORF">KC622_00930</name>
</gene>
<accession>A0A955HYE4</accession>
<protein>
    <submittedName>
        <fullName evidence="1">Uncharacterized protein</fullName>
    </submittedName>
</protein>
<comment type="caution">
    <text evidence="1">The sequence shown here is derived from an EMBL/GenBank/DDBJ whole genome shotgun (WGS) entry which is preliminary data.</text>
</comment>
<evidence type="ECO:0000313" key="1">
    <source>
        <dbReference type="EMBL" id="MCA9374874.1"/>
    </source>
</evidence>
<sequence length="354" mass="39333">MNRKETIWKIESKFDYRIPLRGNNRLYVEVGDNVAPGSKLFNAEHKKLMETYHLPSLLGIKADNVKDYVGRINGEYISKGDLIAERLMSGGLASKRVISGSDGIVSLTRVGSGYVDILSESEDKEVTSPVNGTVSEISLNNYISLSTSAVGLEYEVSKNLEKPGSPLNGQIQGELELIGNGDSVYTEKDLNSNYSDKIVFAGRYLPLDLLIKLYERDCSLVLAYSLDYLDYKKTDMPVVILGGFGQLSLPKEILKFFQKAAGKHVVIPTEEDSHVYFLLDRKQKGHINREWFASGIERGAFVRALEPSSFGFTGEVVSVDPEEGVDYIVAKDLKGKSMLLDQDTVVEINKLEKL</sequence>
<proteinExistence type="predicted"/>
<evidence type="ECO:0000313" key="2">
    <source>
        <dbReference type="Proteomes" id="UP000748332"/>
    </source>
</evidence>
<dbReference type="Proteomes" id="UP000748332">
    <property type="component" value="Unassembled WGS sequence"/>
</dbReference>